<gene>
    <name evidence="5" type="ORF">NA57DRAFT_69468</name>
</gene>
<evidence type="ECO:0000259" key="4">
    <source>
        <dbReference type="PROSITE" id="PS50048"/>
    </source>
</evidence>
<dbReference type="CDD" id="cd00067">
    <property type="entry name" value="GAL4"/>
    <property type="match status" value="1"/>
</dbReference>
<sequence>MPKEQQKQGPSRQRPVSCHFCRKRKLRCSRTVPCFNCASRGITCDLEHPVAQPSSTPSTSENSEILERLHRLESLLAAQQKGEEQEQNGQPSDVAESRPQLVHPSASPPQIQNIEVDGDVASLESVYIDQIPSTKIPRTRVVFRTCPVARVTKAQSYIYPSEFHSITNSEPPRCIWLPSRAEARILLEKFIRVAHHLPYVTHVPSLPSVLEQAYADLNQQRQIQSGQVILLLSIFAAATHAWVQSDCAYGLFPTSAEANDQASLWIKAAEDVLDIACRSPKVSMEGVQGAVLVGFVASHLDGLHRCRVLFAMGIVLARDLGLHRIDHPSNAGMANTARAEIGRRIWWYLISLAEISRSIVDRSPLVMAHSGGLSHDAVMDIDTELQTLINDVPAFYSMSESALMETYGLTQTEAENIIFQGKTTYFLLYSQRCKIHLPYFARGVEDPAYYSSREICIKHARLIIQSELWQENSDIDTATRFKFTGLLIGVFLACIVLLMDLCVNPLSPQYEKQREEVYKAFKIIEEAKKKSETTAKFVDSLVHILRKYNVPPLKSVPKQQLQSTAYRGSGGGSEQQSQAIPCKEMVLDISETPGYNECGERAFPRASHGQCGVSDGLGHFMAADGPPNESGDDLSSFWNDFTQNFEQGIDVNSFDWDNIFLSLDSSFF</sequence>
<dbReference type="Proteomes" id="UP000799772">
    <property type="component" value="Unassembled WGS sequence"/>
</dbReference>
<dbReference type="GO" id="GO:0005634">
    <property type="term" value="C:nucleus"/>
    <property type="evidence" value="ECO:0007669"/>
    <property type="project" value="UniProtKB-SubCell"/>
</dbReference>
<dbReference type="PANTHER" id="PTHR31001">
    <property type="entry name" value="UNCHARACTERIZED TRANSCRIPTIONAL REGULATORY PROTEIN"/>
    <property type="match status" value="1"/>
</dbReference>
<dbReference type="InterPro" id="IPR001138">
    <property type="entry name" value="Zn2Cys6_DnaBD"/>
</dbReference>
<dbReference type="SUPFAM" id="SSF57701">
    <property type="entry name" value="Zn2/Cys6 DNA-binding domain"/>
    <property type="match status" value="1"/>
</dbReference>
<evidence type="ECO:0000256" key="2">
    <source>
        <dbReference type="ARBA" id="ARBA00023242"/>
    </source>
</evidence>
<feature type="region of interest" description="Disordered" evidence="3">
    <location>
        <begin position="80"/>
        <end position="112"/>
    </location>
</feature>
<feature type="domain" description="Zn(2)-C6 fungal-type" evidence="4">
    <location>
        <begin position="17"/>
        <end position="46"/>
    </location>
</feature>
<dbReference type="PROSITE" id="PS50048">
    <property type="entry name" value="ZN2_CY6_FUNGAL_2"/>
    <property type="match status" value="1"/>
</dbReference>
<name>A0A9P4I6V1_9PEZI</name>
<evidence type="ECO:0000256" key="3">
    <source>
        <dbReference type="SAM" id="MobiDB-lite"/>
    </source>
</evidence>
<dbReference type="Gene3D" id="4.10.240.10">
    <property type="entry name" value="Zn(2)-C6 fungal-type DNA-binding domain"/>
    <property type="match status" value="1"/>
</dbReference>
<dbReference type="GO" id="GO:0000981">
    <property type="term" value="F:DNA-binding transcription factor activity, RNA polymerase II-specific"/>
    <property type="evidence" value="ECO:0007669"/>
    <property type="project" value="InterPro"/>
</dbReference>
<evidence type="ECO:0000313" key="6">
    <source>
        <dbReference type="Proteomes" id="UP000799772"/>
    </source>
</evidence>
<comment type="subcellular location">
    <subcellularLocation>
        <location evidence="1">Nucleus</location>
    </subcellularLocation>
</comment>
<dbReference type="CDD" id="cd12148">
    <property type="entry name" value="fungal_TF_MHR"/>
    <property type="match status" value="1"/>
</dbReference>
<dbReference type="InterPro" id="IPR050613">
    <property type="entry name" value="Sec_Metabolite_Reg"/>
</dbReference>
<dbReference type="AlphaFoldDB" id="A0A9P4I6V1"/>
<reference evidence="5" key="1">
    <citation type="journal article" date="2020" name="Stud. Mycol.">
        <title>101 Dothideomycetes genomes: a test case for predicting lifestyles and emergence of pathogens.</title>
        <authorList>
            <person name="Haridas S."/>
            <person name="Albert R."/>
            <person name="Binder M."/>
            <person name="Bloem J."/>
            <person name="Labutti K."/>
            <person name="Salamov A."/>
            <person name="Andreopoulos B."/>
            <person name="Baker S."/>
            <person name="Barry K."/>
            <person name="Bills G."/>
            <person name="Bluhm B."/>
            <person name="Cannon C."/>
            <person name="Castanera R."/>
            <person name="Culley D."/>
            <person name="Daum C."/>
            <person name="Ezra D."/>
            <person name="Gonzalez J."/>
            <person name="Henrissat B."/>
            <person name="Kuo A."/>
            <person name="Liang C."/>
            <person name="Lipzen A."/>
            <person name="Lutzoni F."/>
            <person name="Magnuson J."/>
            <person name="Mondo S."/>
            <person name="Nolan M."/>
            <person name="Ohm R."/>
            <person name="Pangilinan J."/>
            <person name="Park H.-J."/>
            <person name="Ramirez L."/>
            <person name="Alfaro M."/>
            <person name="Sun H."/>
            <person name="Tritt A."/>
            <person name="Yoshinaga Y."/>
            <person name="Zwiers L.-H."/>
            <person name="Turgeon B."/>
            <person name="Goodwin S."/>
            <person name="Spatafora J."/>
            <person name="Crous P."/>
            <person name="Grigoriev I."/>
        </authorList>
    </citation>
    <scope>NUCLEOTIDE SEQUENCE</scope>
    <source>
        <strain evidence="5">CBS 133067</strain>
    </source>
</reference>
<evidence type="ECO:0000313" key="5">
    <source>
        <dbReference type="EMBL" id="KAF2092866.1"/>
    </source>
</evidence>
<proteinExistence type="predicted"/>
<keyword evidence="2" id="KW-0539">Nucleus</keyword>
<dbReference type="PROSITE" id="PS00463">
    <property type="entry name" value="ZN2_CY6_FUNGAL_1"/>
    <property type="match status" value="1"/>
</dbReference>
<comment type="caution">
    <text evidence="5">The sequence shown here is derived from an EMBL/GenBank/DDBJ whole genome shotgun (WGS) entry which is preliminary data.</text>
</comment>
<organism evidence="5 6">
    <name type="scientific">Rhizodiscina lignyota</name>
    <dbReference type="NCBI Taxonomy" id="1504668"/>
    <lineage>
        <taxon>Eukaryota</taxon>
        <taxon>Fungi</taxon>
        <taxon>Dikarya</taxon>
        <taxon>Ascomycota</taxon>
        <taxon>Pezizomycotina</taxon>
        <taxon>Dothideomycetes</taxon>
        <taxon>Pleosporomycetidae</taxon>
        <taxon>Aulographales</taxon>
        <taxon>Rhizodiscinaceae</taxon>
        <taxon>Rhizodiscina</taxon>
    </lineage>
</organism>
<dbReference type="EMBL" id="ML978141">
    <property type="protein sequence ID" value="KAF2092866.1"/>
    <property type="molecule type" value="Genomic_DNA"/>
</dbReference>
<dbReference type="OrthoDB" id="3014581at2759"/>
<keyword evidence="6" id="KW-1185">Reference proteome</keyword>
<protein>
    <recommendedName>
        <fullName evidence="4">Zn(2)-C6 fungal-type domain-containing protein</fullName>
    </recommendedName>
</protein>
<dbReference type="InterPro" id="IPR036864">
    <property type="entry name" value="Zn2-C6_fun-type_DNA-bd_sf"/>
</dbReference>
<dbReference type="SMART" id="SM00066">
    <property type="entry name" value="GAL4"/>
    <property type="match status" value="1"/>
</dbReference>
<dbReference type="PANTHER" id="PTHR31001:SF90">
    <property type="entry name" value="CENTROMERE DNA-BINDING PROTEIN COMPLEX CBF3 SUBUNIT B"/>
    <property type="match status" value="1"/>
</dbReference>
<dbReference type="Pfam" id="PF00172">
    <property type="entry name" value="Zn_clus"/>
    <property type="match status" value="1"/>
</dbReference>
<dbReference type="GO" id="GO:0008270">
    <property type="term" value="F:zinc ion binding"/>
    <property type="evidence" value="ECO:0007669"/>
    <property type="project" value="InterPro"/>
</dbReference>
<accession>A0A9P4I6V1</accession>
<evidence type="ECO:0000256" key="1">
    <source>
        <dbReference type="ARBA" id="ARBA00004123"/>
    </source>
</evidence>